<evidence type="ECO:0000313" key="3">
    <source>
        <dbReference type="EMBL" id="QJH96907.1"/>
    </source>
</evidence>
<accession>A0A6H1ZGW7</accession>
<gene>
    <name evidence="2" type="ORF">MM415A01139_0016</name>
    <name evidence="1" type="ORF">TM448A00527_0010</name>
    <name evidence="3" type="ORF">TM448B00869_0033</name>
</gene>
<dbReference type="EMBL" id="MT142320">
    <property type="protein sequence ID" value="QJA78098.1"/>
    <property type="molecule type" value="Genomic_DNA"/>
</dbReference>
<evidence type="ECO:0000313" key="1">
    <source>
        <dbReference type="EMBL" id="QJA46804.1"/>
    </source>
</evidence>
<dbReference type="EMBL" id="MT144666">
    <property type="protein sequence ID" value="QJH96907.1"/>
    <property type="molecule type" value="Genomic_DNA"/>
</dbReference>
<name>A0A6H1ZGW7_9ZZZZ</name>
<protein>
    <submittedName>
        <fullName evidence="1">Uncharacterized protein</fullName>
    </submittedName>
</protein>
<dbReference type="EMBL" id="MT144022">
    <property type="protein sequence ID" value="QJA46804.1"/>
    <property type="molecule type" value="Genomic_DNA"/>
</dbReference>
<dbReference type="AlphaFoldDB" id="A0A6H1ZGW7"/>
<organism evidence="1">
    <name type="scientific">viral metagenome</name>
    <dbReference type="NCBI Taxonomy" id="1070528"/>
    <lineage>
        <taxon>unclassified sequences</taxon>
        <taxon>metagenomes</taxon>
        <taxon>organismal metagenomes</taxon>
    </lineage>
</organism>
<reference evidence="1" key="1">
    <citation type="submission" date="2020-03" db="EMBL/GenBank/DDBJ databases">
        <title>The deep terrestrial virosphere.</title>
        <authorList>
            <person name="Holmfeldt K."/>
            <person name="Nilsson E."/>
            <person name="Simone D."/>
            <person name="Lopez-Fernandez M."/>
            <person name="Wu X."/>
            <person name="de Brujin I."/>
            <person name="Lundin D."/>
            <person name="Andersson A."/>
            <person name="Bertilsson S."/>
            <person name="Dopson M."/>
        </authorList>
    </citation>
    <scope>NUCLEOTIDE SEQUENCE</scope>
    <source>
        <strain evidence="2">MM415A01139</strain>
        <strain evidence="1">TM448A00527</strain>
        <strain evidence="3">TM448B00869</strain>
    </source>
</reference>
<proteinExistence type="predicted"/>
<evidence type="ECO:0000313" key="2">
    <source>
        <dbReference type="EMBL" id="QJA78098.1"/>
    </source>
</evidence>
<sequence length="139" mass="15662">MSYEAEQDQWLRGNNISIGSLVTVEFMASSGERGWCTSWVPEMDSWVGCACYVMEVSKTEGILLERRKMGNAYWFPWFALSPGEADIKKRVYRVYPQIASRGITDIEAAILLSIDSNTLSHDQIEQILALFDEGKGGLE</sequence>